<dbReference type="GO" id="GO:0031505">
    <property type="term" value="P:fungal-type cell wall organization"/>
    <property type="evidence" value="ECO:0007669"/>
    <property type="project" value="TreeGrafter"/>
</dbReference>
<dbReference type="GO" id="GO:0005886">
    <property type="term" value="C:plasma membrane"/>
    <property type="evidence" value="ECO:0007669"/>
    <property type="project" value="InterPro"/>
</dbReference>
<evidence type="ECO:0000313" key="4">
    <source>
        <dbReference type="Proteomes" id="UP000799776"/>
    </source>
</evidence>
<keyword evidence="2" id="KW-0472">Membrane</keyword>
<keyword evidence="2" id="KW-1133">Transmembrane helix</keyword>
<feature type="compositionally biased region" description="Basic residues" evidence="1">
    <location>
        <begin position="292"/>
        <end position="301"/>
    </location>
</feature>
<accession>A0A9P4HV01</accession>
<keyword evidence="2" id="KW-0812">Transmembrane</keyword>
<protein>
    <recommendedName>
        <fullName evidence="5">Integral membrane protein</fullName>
    </recommendedName>
</protein>
<dbReference type="PANTHER" id="PTHR28019:SF2">
    <property type="entry name" value="CELL MEMBRANE PROTEIN YLR413W-RELATED"/>
    <property type="match status" value="1"/>
</dbReference>
<evidence type="ECO:0008006" key="5">
    <source>
        <dbReference type="Google" id="ProtNLM"/>
    </source>
</evidence>
<gene>
    <name evidence="3" type="ORF">K490DRAFT_45035</name>
</gene>
<feature type="compositionally biased region" description="Basic and acidic residues" evidence="1">
    <location>
        <begin position="11"/>
        <end position="27"/>
    </location>
</feature>
<dbReference type="EMBL" id="ML978726">
    <property type="protein sequence ID" value="KAF2086121.1"/>
    <property type="molecule type" value="Genomic_DNA"/>
</dbReference>
<feature type="transmembrane region" description="Helical" evidence="2">
    <location>
        <begin position="261"/>
        <end position="288"/>
    </location>
</feature>
<proteinExistence type="predicted"/>
<name>A0A9P4HV01_9PEZI</name>
<sequence length="327" mass="36372">MPRFGHTSRKPSSDQDHAHHSPDRSEDASTLTPKMEGEAMPERQLHRATRTRKVFALLTSFFLLLAVIFLVLVEIGSTFDKPVLRDTYFIKLDLSHIVPTSVPNAVLLNSIAQTLGLHDFYQVGLWNFCEGYKSQGVTYCSHPETMYWFNPIEILLNELLAGATIAIPEEVLTYLHIVRVVSHWMFGLFLTGACLAALMIILTPLSLYSRWVALPVALFTFLAALFTTIASVLATAMFVIFSNAITKVGELNIGAHVGRQMFAFMWIASFCTIVAWLVQMGLCCCCASRRDVKKGKKKGSKKAYSGDYDVEKSGTGSRSGRFGRTKA</sequence>
<organism evidence="3 4">
    <name type="scientific">Saccharata proteae CBS 121410</name>
    <dbReference type="NCBI Taxonomy" id="1314787"/>
    <lineage>
        <taxon>Eukaryota</taxon>
        <taxon>Fungi</taxon>
        <taxon>Dikarya</taxon>
        <taxon>Ascomycota</taxon>
        <taxon>Pezizomycotina</taxon>
        <taxon>Dothideomycetes</taxon>
        <taxon>Dothideomycetes incertae sedis</taxon>
        <taxon>Botryosphaeriales</taxon>
        <taxon>Saccharataceae</taxon>
        <taxon>Saccharata</taxon>
    </lineage>
</organism>
<dbReference type="Proteomes" id="UP000799776">
    <property type="component" value="Unassembled WGS sequence"/>
</dbReference>
<dbReference type="AlphaFoldDB" id="A0A9P4HV01"/>
<feature type="region of interest" description="Disordered" evidence="1">
    <location>
        <begin position="292"/>
        <end position="327"/>
    </location>
</feature>
<dbReference type="OrthoDB" id="2327445at2759"/>
<dbReference type="GO" id="GO:0051285">
    <property type="term" value="C:cell cortex of cell tip"/>
    <property type="evidence" value="ECO:0007669"/>
    <property type="project" value="TreeGrafter"/>
</dbReference>
<feature type="transmembrane region" description="Helical" evidence="2">
    <location>
        <begin position="184"/>
        <end position="205"/>
    </location>
</feature>
<evidence type="ECO:0000256" key="1">
    <source>
        <dbReference type="SAM" id="MobiDB-lite"/>
    </source>
</evidence>
<dbReference type="InterPro" id="IPR052413">
    <property type="entry name" value="SUR7_domain"/>
</dbReference>
<feature type="transmembrane region" description="Helical" evidence="2">
    <location>
        <begin position="212"/>
        <end position="241"/>
    </location>
</feature>
<evidence type="ECO:0000256" key="2">
    <source>
        <dbReference type="SAM" id="Phobius"/>
    </source>
</evidence>
<comment type="caution">
    <text evidence="3">The sequence shown here is derived from an EMBL/GenBank/DDBJ whole genome shotgun (WGS) entry which is preliminary data.</text>
</comment>
<dbReference type="Pfam" id="PF06687">
    <property type="entry name" value="SUR7"/>
    <property type="match status" value="1"/>
</dbReference>
<dbReference type="PANTHER" id="PTHR28019">
    <property type="entry name" value="CELL MEMBRANE PROTEIN YLR413W-RELATED"/>
    <property type="match status" value="1"/>
</dbReference>
<keyword evidence="4" id="KW-1185">Reference proteome</keyword>
<evidence type="ECO:0000313" key="3">
    <source>
        <dbReference type="EMBL" id="KAF2086121.1"/>
    </source>
</evidence>
<feature type="compositionally biased region" description="Basic and acidic residues" evidence="1">
    <location>
        <begin position="35"/>
        <end position="45"/>
    </location>
</feature>
<dbReference type="InterPro" id="IPR009571">
    <property type="entry name" value="SUR7/Rim9-like_fungi"/>
</dbReference>
<reference evidence="3" key="1">
    <citation type="journal article" date="2020" name="Stud. Mycol.">
        <title>101 Dothideomycetes genomes: a test case for predicting lifestyles and emergence of pathogens.</title>
        <authorList>
            <person name="Haridas S."/>
            <person name="Albert R."/>
            <person name="Binder M."/>
            <person name="Bloem J."/>
            <person name="Labutti K."/>
            <person name="Salamov A."/>
            <person name="Andreopoulos B."/>
            <person name="Baker S."/>
            <person name="Barry K."/>
            <person name="Bills G."/>
            <person name="Bluhm B."/>
            <person name="Cannon C."/>
            <person name="Castanera R."/>
            <person name="Culley D."/>
            <person name="Daum C."/>
            <person name="Ezra D."/>
            <person name="Gonzalez J."/>
            <person name="Henrissat B."/>
            <person name="Kuo A."/>
            <person name="Liang C."/>
            <person name="Lipzen A."/>
            <person name="Lutzoni F."/>
            <person name="Magnuson J."/>
            <person name="Mondo S."/>
            <person name="Nolan M."/>
            <person name="Ohm R."/>
            <person name="Pangilinan J."/>
            <person name="Park H.-J."/>
            <person name="Ramirez L."/>
            <person name="Alfaro M."/>
            <person name="Sun H."/>
            <person name="Tritt A."/>
            <person name="Yoshinaga Y."/>
            <person name="Zwiers L.-H."/>
            <person name="Turgeon B."/>
            <person name="Goodwin S."/>
            <person name="Spatafora J."/>
            <person name="Crous P."/>
            <person name="Grigoriev I."/>
        </authorList>
    </citation>
    <scope>NUCLEOTIDE SEQUENCE</scope>
    <source>
        <strain evidence="3">CBS 121410</strain>
    </source>
</reference>
<feature type="region of interest" description="Disordered" evidence="1">
    <location>
        <begin position="1"/>
        <end position="45"/>
    </location>
</feature>
<feature type="transmembrane region" description="Helical" evidence="2">
    <location>
        <begin position="54"/>
        <end position="73"/>
    </location>
</feature>